<protein>
    <recommendedName>
        <fullName evidence="9">GDNF/GAS1 domain-containing protein</fullName>
    </recommendedName>
</protein>
<evidence type="ECO:0000259" key="9">
    <source>
        <dbReference type="SMART" id="SM00907"/>
    </source>
</evidence>
<dbReference type="EMBL" id="CAJEWN010000005">
    <property type="protein sequence ID" value="CAD2126450.1"/>
    <property type="molecule type" value="Genomic_DNA"/>
</dbReference>
<reference evidence="10 11" key="1">
    <citation type="submission" date="2020-08" db="EMBL/GenBank/DDBJ databases">
        <authorList>
            <person name="Koutsovoulos G."/>
            <person name="Danchin GJ E."/>
        </authorList>
    </citation>
    <scope>NUCLEOTIDE SEQUENCE [LARGE SCALE GENOMIC DNA]</scope>
</reference>
<evidence type="ECO:0000256" key="5">
    <source>
        <dbReference type="ARBA" id="ARBA00023180"/>
    </source>
</evidence>
<name>A0A6V7TKZ8_MELEN</name>
<evidence type="ECO:0000313" key="11">
    <source>
        <dbReference type="Proteomes" id="UP000580250"/>
    </source>
</evidence>
<keyword evidence="8" id="KW-0812">Transmembrane</keyword>
<comment type="caution">
    <text evidence="10">The sequence shown here is derived from an EMBL/GenBank/DDBJ whole genome shotgun (WGS) entry which is preliminary data.</text>
</comment>
<sequence length="565" mass="65855">MYRCIHFKFLNIISLKIKLLILILSLKILLISEIEASFISKTRTKRTPDSESIQRWKLAFSGDLSTPFASSTKFPSILTCNWALHELCLKHVSCRELWVLFRRNCVVDAQNNCRMSNKNDCWQSYEGISWTGLGACTCPGNNSDCHWIRLQTTYNKCIFELNNDASWHVQLNSLAQYSANQRGSGLPSISTSNPLTSMKVPTTPSYEKVETKIENEMENKRRQMLANEARLARIHAQEQRKLQLKAEQEIEKRRREKLKKDNEEVNSHNHGNNQNYKKNIQELRQKPTPSTQQLNQEATIKFKNVILKDEKPRKNLAKTRPINPSNGISRKEKLDNENNFNEQKEQQNKVSEQNKVSQQNNHQNMFEKLNEHQNMFEKLNESKLQNKLEKNMFDEEKNKSEQKQIYQKHKIKETPKTNKTSIIKTFTPPTLHSNNKIRNDSLIEPSSKPIQIFPTQVALLNKNKLIIFTIQTNEHLVTQAEIPPTTKITGFIEKVDQNKEENQIREENPLVGSNVTSGNLISKIFSNFFFNFIQPLLHLPLLSTFFFFYFLIFFSKTNSFLMLTN</sequence>
<dbReference type="InterPro" id="IPR016017">
    <property type="entry name" value="GDNF/GAS1"/>
</dbReference>
<dbReference type="InterPro" id="IPR037193">
    <property type="entry name" value="GDNF_alpha"/>
</dbReference>
<evidence type="ECO:0000256" key="6">
    <source>
        <dbReference type="SAM" id="Coils"/>
    </source>
</evidence>
<evidence type="ECO:0000256" key="1">
    <source>
        <dbReference type="ARBA" id="ARBA00004236"/>
    </source>
</evidence>
<feature type="transmembrane region" description="Helical" evidence="8">
    <location>
        <begin position="536"/>
        <end position="554"/>
    </location>
</feature>
<feature type="region of interest" description="Disordered" evidence="7">
    <location>
        <begin position="185"/>
        <end position="205"/>
    </location>
</feature>
<evidence type="ECO:0000256" key="8">
    <source>
        <dbReference type="SAM" id="Phobius"/>
    </source>
</evidence>
<gene>
    <name evidence="10" type="ORF">MENT_LOCUS1504</name>
</gene>
<proteinExistence type="predicted"/>
<keyword evidence="8" id="KW-1133">Transmembrane helix</keyword>
<feature type="coiled-coil region" evidence="6">
    <location>
        <begin position="341"/>
        <end position="382"/>
    </location>
</feature>
<feature type="region of interest" description="Disordered" evidence="7">
    <location>
        <begin position="255"/>
        <end position="277"/>
    </location>
</feature>
<dbReference type="SMART" id="SM00907">
    <property type="entry name" value="GDNF"/>
    <property type="match status" value="1"/>
</dbReference>
<feature type="compositionally biased region" description="Basic and acidic residues" evidence="7">
    <location>
        <begin position="255"/>
        <end position="267"/>
    </location>
</feature>
<evidence type="ECO:0000256" key="2">
    <source>
        <dbReference type="ARBA" id="ARBA00022475"/>
    </source>
</evidence>
<evidence type="ECO:0000256" key="3">
    <source>
        <dbReference type="ARBA" id="ARBA00022729"/>
    </source>
</evidence>
<dbReference type="OrthoDB" id="6374728at2759"/>
<keyword evidence="2" id="KW-1003">Cell membrane</keyword>
<feature type="region of interest" description="Disordered" evidence="7">
    <location>
        <begin position="311"/>
        <end position="335"/>
    </location>
</feature>
<keyword evidence="3" id="KW-0732">Signal</keyword>
<dbReference type="SUPFAM" id="SSF110035">
    <property type="entry name" value="GDNF receptor-like"/>
    <property type="match status" value="1"/>
</dbReference>
<accession>A0A6V7TKZ8</accession>
<feature type="compositionally biased region" description="Polar residues" evidence="7">
    <location>
        <begin position="268"/>
        <end position="277"/>
    </location>
</feature>
<evidence type="ECO:0000313" key="10">
    <source>
        <dbReference type="EMBL" id="CAD2126450.1"/>
    </source>
</evidence>
<dbReference type="GO" id="GO:0005886">
    <property type="term" value="C:plasma membrane"/>
    <property type="evidence" value="ECO:0007669"/>
    <property type="project" value="UniProtKB-SubCell"/>
</dbReference>
<dbReference type="AlphaFoldDB" id="A0A6V7TKZ8"/>
<evidence type="ECO:0000256" key="4">
    <source>
        <dbReference type="ARBA" id="ARBA00023136"/>
    </source>
</evidence>
<feature type="domain" description="GDNF/GAS1" evidence="9">
    <location>
        <begin position="80"/>
        <end position="157"/>
    </location>
</feature>
<organism evidence="10 11">
    <name type="scientific">Meloidogyne enterolobii</name>
    <name type="common">Root-knot nematode worm</name>
    <name type="synonym">Meloidogyne mayaguensis</name>
    <dbReference type="NCBI Taxonomy" id="390850"/>
    <lineage>
        <taxon>Eukaryota</taxon>
        <taxon>Metazoa</taxon>
        <taxon>Ecdysozoa</taxon>
        <taxon>Nematoda</taxon>
        <taxon>Chromadorea</taxon>
        <taxon>Rhabditida</taxon>
        <taxon>Tylenchina</taxon>
        <taxon>Tylenchomorpha</taxon>
        <taxon>Tylenchoidea</taxon>
        <taxon>Meloidogynidae</taxon>
        <taxon>Meloidogyninae</taxon>
        <taxon>Meloidogyne</taxon>
    </lineage>
</organism>
<keyword evidence="6" id="KW-0175">Coiled coil</keyword>
<comment type="subcellular location">
    <subcellularLocation>
        <location evidence="1">Cell membrane</location>
    </subcellularLocation>
</comment>
<dbReference type="Proteomes" id="UP000580250">
    <property type="component" value="Unassembled WGS sequence"/>
</dbReference>
<evidence type="ECO:0000256" key="7">
    <source>
        <dbReference type="SAM" id="MobiDB-lite"/>
    </source>
</evidence>
<keyword evidence="4 8" id="KW-0472">Membrane</keyword>
<keyword evidence="5" id="KW-0325">Glycoprotein</keyword>